<sequence length="109" mass="12837">MKALLEAIKHNQVAYPYIVIHRYLSVDLTEVVSRESWESLRRRDFIELIAHGSLSKHTIVNNAQALIDCYIKYNPDYLFPWGKLERFELRLTPYRSVNFSASGRLQSQH</sequence>
<evidence type="ECO:0000313" key="2">
    <source>
        <dbReference type="Proteomes" id="UP000464262"/>
    </source>
</evidence>
<evidence type="ECO:0000313" key="1">
    <source>
        <dbReference type="EMBL" id="QIA65672.1"/>
    </source>
</evidence>
<dbReference type="AlphaFoldDB" id="A0A7Z2YFM9"/>
<proteinExistence type="predicted"/>
<reference evidence="1 2" key="1">
    <citation type="submission" date="2020-01" db="EMBL/GenBank/DDBJ databases">
        <title>Whole genome and functional gene identification of agarase of Vibrio HN897.</title>
        <authorList>
            <person name="Liu Y."/>
            <person name="Zhao Z."/>
        </authorList>
    </citation>
    <scope>NUCLEOTIDE SEQUENCE [LARGE SCALE GENOMIC DNA]</scope>
    <source>
        <strain evidence="1 2">HN897</strain>
    </source>
</reference>
<dbReference type="EMBL" id="CP047476">
    <property type="protein sequence ID" value="QIA65672.1"/>
    <property type="molecule type" value="Genomic_DNA"/>
</dbReference>
<accession>A0A7Z2YFM9</accession>
<dbReference type="RefSeq" id="WP_164650571.1">
    <property type="nucleotide sequence ID" value="NZ_CP047476.1"/>
</dbReference>
<dbReference type="Proteomes" id="UP000464262">
    <property type="component" value="Chromosome 2"/>
</dbReference>
<organism evidence="1 2">
    <name type="scientific">Vibrio astriarenae</name>
    <dbReference type="NCBI Taxonomy" id="1481923"/>
    <lineage>
        <taxon>Bacteria</taxon>
        <taxon>Pseudomonadati</taxon>
        <taxon>Pseudomonadota</taxon>
        <taxon>Gammaproteobacteria</taxon>
        <taxon>Vibrionales</taxon>
        <taxon>Vibrionaceae</taxon>
        <taxon>Vibrio</taxon>
    </lineage>
</organism>
<dbReference type="KEGG" id="vas:GT360_19295"/>
<gene>
    <name evidence="1" type="ORF">GT360_19295</name>
</gene>
<keyword evidence="2" id="KW-1185">Reference proteome</keyword>
<protein>
    <submittedName>
        <fullName evidence="1">Uncharacterized protein</fullName>
    </submittedName>
</protein>
<name>A0A7Z2YFM9_9VIBR</name>